<dbReference type="GO" id="GO:0005737">
    <property type="term" value="C:cytoplasm"/>
    <property type="evidence" value="ECO:0007669"/>
    <property type="project" value="InterPro"/>
</dbReference>
<reference evidence="7 8" key="1">
    <citation type="submission" date="2016-05" db="EMBL/GenBank/DDBJ databases">
        <title>Nuclear genome of Blastocystis sp. subtype 1 NandII.</title>
        <authorList>
            <person name="Gentekaki E."/>
            <person name="Curtis B."/>
            <person name="Stairs C."/>
            <person name="Eme L."/>
            <person name="Herman E."/>
            <person name="Klimes V."/>
            <person name="Arias M.C."/>
            <person name="Elias M."/>
            <person name="Hilliou F."/>
            <person name="Klute M."/>
            <person name="Malik S.-B."/>
            <person name="Pightling A."/>
            <person name="Rachubinski R."/>
            <person name="Salas D."/>
            <person name="Schlacht A."/>
            <person name="Suga H."/>
            <person name="Archibald J."/>
            <person name="Ball S.G."/>
            <person name="Clark G."/>
            <person name="Dacks J."/>
            <person name="Van Der Giezen M."/>
            <person name="Tsaousis A."/>
            <person name="Roger A."/>
        </authorList>
    </citation>
    <scope>NUCLEOTIDE SEQUENCE [LARGE SCALE GENOMIC DNA]</scope>
    <source>
        <strain evidence="8">ATCC 50177 / NandII</strain>
    </source>
</reference>
<evidence type="ECO:0000313" key="8">
    <source>
        <dbReference type="Proteomes" id="UP000078348"/>
    </source>
</evidence>
<comment type="similarity">
    <text evidence="1 5">Belongs to the importin alpha family.</text>
</comment>
<accession>A0A196SJ88</accession>
<dbReference type="Proteomes" id="UP000078348">
    <property type="component" value="Unassembled WGS sequence"/>
</dbReference>
<dbReference type="AlphaFoldDB" id="A0A196SJ88"/>
<dbReference type="PROSITE" id="PS50176">
    <property type="entry name" value="ARM_REPEAT"/>
    <property type="match status" value="2"/>
</dbReference>
<dbReference type="InterPro" id="IPR024931">
    <property type="entry name" value="Importin_alpha"/>
</dbReference>
<dbReference type="SMART" id="SM00185">
    <property type="entry name" value="ARM"/>
    <property type="match status" value="8"/>
</dbReference>
<evidence type="ECO:0000313" key="7">
    <source>
        <dbReference type="EMBL" id="OAO16247.1"/>
    </source>
</evidence>
<proteinExistence type="inferred from homology"/>
<dbReference type="InterPro" id="IPR000225">
    <property type="entry name" value="Armadillo"/>
</dbReference>
<dbReference type="OrthoDB" id="29145at2759"/>
<dbReference type="PANTHER" id="PTHR23316">
    <property type="entry name" value="IMPORTIN ALPHA"/>
    <property type="match status" value="1"/>
</dbReference>
<keyword evidence="3" id="KW-0677">Repeat</keyword>
<sequence length="449" mass="50402">MNGGGSISAAIKLDRYIEALRSDIWEERIYGAKHIRKLLSQNNPQIVDTVIATGVVPVFVKYLSFNELPKLQVESAWALTNISSGTAEQTVAVVRAGAIPPLLDLLECGVFEVAEQAVWAIGNIAGDNDDYRKMILELDGFSRIIEFATKNQGIKSAVRNCVWCLSNLCRNQQRVEGMFCHIRPHLEFLSQLMRYNDEEIVADVCWAFSFLTESSNEQKKEIIPFVDPPLLMALICTKNPRIQCPALRIAGNIISGEDNNDTQKMIDAGLVHILVALMKSATDTRKKEILWIISNITAGSTSQINVVISYGFIPHLVGIVSRKDNPILFNDALFALCNAINGGNAEQIRYITEKHVIQPFVRILQENPPRDIVRHILVSIYRILKVGHGIKKNCQLDENPYFDEFNDAGGVDIVMQIRSLGISEYSNVCDHLLKYCDLEEEMEEQQLNI</sequence>
<dbReference type="InterPro" id="IPR011989">
    <property type="entry name" value="ARM-like"/>
</dbReference>
<dbReference type="EMBL" id="LXWW01000092">
    <property type="protein sequence ID" value="OAO16247.1"/>
    <property type="molecule type" value="Genomic_DNA"/>
</dbReference>
<name>A0A196SJ88_BLAHN</name>
<keyword evidence="8" id="KW-1185">Reference proteome</keyword>
<gene>
    <name evidence="7" type="ORF">AV274_2027</name>
</gene>
<evidence type="ECO:0000256" key="2">
    <source>
        <dbReference type="ARBA" id="ARBA00022448"/>
    </source>
</evidence>
<dbReference type="STRING" id="478820.A0A196SJ88"/>
<organism evidence="7 8">
    <name type="scientific">Blastocystis sp. subtype 1 (strain ATCC 50177 / NandII)</name>
    <dbReference type="NCBI Taxonomy" id="478820"/>
    <lineage>
        <taxon>Eukaryota</taxon>
        <taxon>Sar</taxon>
        <taxon>Stramenopiles</taxon>
        <taxon>Bigyra</taxon>
        <taxon>Opalozoa</taxon>
        <taxon>Opalinata</taxon>
        <taxon>Blastocystidae</taxon>
        <taxon>Blastocystis</taxon>
    </lineage>
</organism>
<dbReference type="GO" id="GO:0006606">
    <property type="term" value="P:protein import into nucleus"/>
    <property type="evidence" value="ECO:0007669"/>
    <property type="project" value="InterPro"/>
</dbReference>
<keyword evidence="2 5" id="KW-0813">Transport</keyword>
<evidence type="ECO:0000256" key="6">
    <source>
        <dbReference type="PROSITE-ProRule" id="PRU00259"/>
    </source>
</evidence>
<dbReference type="Pfam" id="PF00514">
    <property type="entry name" value="Arm"/>
    <property type="match status" value="2"/>
</dbReference>
<evidence type="ECO:0000256" key="4">
    <source>
        <dbReference type="ARBA" id="ARBA00022927"/>
    </source>
</evidence>
<evidence type="ECO:0000256" key="1">
    <source>
        <dbReference type="ARBA" id="ARBA00010394"/>
    </source>
</evidence>
<dbReference type="InterPro" id="IPR016024">
    <property type="entry name" value="ARM-type_fold"/>
</dbReference>
<dbReference type="Gene3D" id="1.25.10.10">
    <property type="entry name" value="Leucine-rich Repeat Variant"/>
    <property type="match status" value="1"/>
</dbReference>
<keyword evidence="4 5" id="KW-0653">Protein transport</keyword>
<protein>
    <recommendedName>
        <fullName evidence="5">Importin subunit alpha</fullName>
    </recommendedName>
</protein>
<dbReference type="GO" id="GO:0061608">
    <property type="term" value="F:nuclear import signal receptor activity"/>
    <property type="evidence" value="ECO:0007669"/>
    <property type="project" value="InterPro"/>
</dbReference>
<comment type="caution">
    <text evidence="7">The sequence shown here is derived from an EMBL/GenBank/DDBJ whole genome shotgun (WGS) entry which is preliminary data.</text>
</comment>
<evidence type="ECO:0000256" key="3">
    <source>
        <dbReference type="ARBA" id="ARBA00022737"/>
    </source>
</evidence>
<dbReference type="SUPFAM" id="SSF48371">
    <property type="entry name" value="ARM repeat"/>
    <property type="match status" value="1"/>
</dbReference>
<feature type="repeat" description="ARM" evidence="6">
    <location>
        <begin position="97"/>
        <end position="140"/>
    </location>
</feature>
<feature type="repeat" description="ARM" evidence="6">
    <location>
        <begin position="54"/>
        <end position="97"/>
    </location>
</feature>
<dbReference type="PIRSF" id="PIRSF005673">
    <property type="entry name" value="Importin_alpha"/>
    <property type="match status" value="1"/>
</dbReference>
<evidence type="ECO:0000256" key="5">
    <source>
        <dbReference type="PIRNR" id="PIRNR005673"/>
    </source>
</evidence>